<keyword evidence="1" id="KW-0472">Membrane</keyword>
<gene>
    <name evidence="2" type="ORF">EDD58_103268</name>
</gene>
<keyword evidence="1" id="KW-1133">Transmembrane helix</keyword>
<feature type="transmembrane region" description="Helical" evidence="1">
    <location>
        <begin position="29"/>
        <end position="51"/>
    </location>
</feature>
<sequence length="90" mass="10009">MWMSIFLAKGNNPFDQFENFLTNDVIKGLLSIVTPLAVIGILVTAAGMYLSQEEHSRDRFKKALISIVVITIVCFMAQGIITWIGQSFKG</sequence>
<dbReference type="Proteomes" id="UP000294937">
    <property type="component" value="Unassembled WGS sequence"/>
</dbReference>
<dbReference type="EMBL" id="SMAG01000003">
    <property type="protein sequence ID" value="TCS94845.1"/>
    <property type="molecule type" value="Genomic_DNA"/>
</dbReference>
<reference evidence="2 3" key="1">
    <citation type="submission" date="2019-03" db="EMBL/GenBank/DDBJ databases">
        <title>Genomic Encyclopedia of Type Strains, Phase IV (KMG-IV): sequencing the most valuable type-strain genomes for metagenomic binning, comparative biology and taxonomic classification.</title>
        <authorList>
            <person name="Goeker M."/>
        </authorList>
    </citation>
    <scope>NUCLEOTIDE SEQUENCE [LARGE SCALE GENOMIC DNA]</scope>
    <source>
        <strain evidence="2 3">DSM 45707</strain>
    </source>
</reference>
<dbReference type="InterPro" id="IPR007039">
    <property type="entry name" value="TrbC/VirB2"/>
</dbReference>
<evidence type="ECO:0000313" key="2">
    <source>
        <dbReference type="EMBL" id="TCS94845.1"/>
    </source>
</evidence>
<evidence type="ECO:0000313" key="3">
    <source>
        <dbReference type="Proteomes" id="UP000294937"/>
    </source>
</evidence>
<keyword evidence="1" id="KW-0812">Transmembrane</keyword>
<evidence type="ECO:0000256" key="1">
    <source>
        <dbReference type="SAM" id="Phobius"/>
    </source>
</evidence>
<organism evidence="2 3">
    <name type="scientific">Hazenella coriacea</name>
    <dbReference type="NCBI Taxonomy" id="1179467"/>
    <lineage>
        <taxon>Bacteria</taxon>
        <taxon>Bacillati</taxon>
        <taxon>Bacillota</taxon>
        <taxon>Bacilli</taxon>
        <taxon>Bacillales</taxon>
        <taxon>Thermoactinomycetaceae</taxon>
        <taxon>Hazenella</taxon>
    </lineage>
</organism>
<proteinExistence type="predicted"/>
<dbReference type="Pfam" id="PF04956">
    <property type="entry name" value="TrbC"/>
    <property type="match status" value="1"/>
</dbReference>
<keyword evidence="3" id="KW-1185">Reference proteome</keyword>
<feature type="transmembrane region" description="Helical" evidence="1">
    <location>
        <begin position="63"/>
        <end position="84"/>
    </location>
</feature>
<name>A0A4R3L737_9BACL</name>
<protein>
    <submittedName>
        <fullName evidence="2">TrbC/VIRB2 family protein</fullName>
    </submittedName>
</protein>
<dbReference type="AlphaFoldDB" id="A0A4R3L737"/>
<accession>A0A4R3L737</accession>
<comment type="caution">
    <text evidence="2">The sequence shown here is derived from an EMBL/GenBank/DDBJ whole genome shotgun (WGS) entry which is preliminary data.</text>
</comment>